<evidence type="ECO:0008006" key="5">
    <source>
        <dbReference type="Google" id="ProtNLM"/>
    </source>
</evidence>
<keyword evidence="4" id="KW-1185">Reference proteome</keyword>
<feature type="chain" id="PRO_5007562327" description="Methyltransferase domain-containing protein" evidence="2">
    <location>
        <begin position="28"/>
        <end position="460"/>
    </location>
</feature>
<dbReference type="STRING" id="33097.A0A150GW01"/>
<proteinExistence type="predicted"/>
<organism evidence="3 4">
    <name type="scientific">Gonium pectorale</name>
    <name type="common">Green alga</name>
    <dbReference type="NCBI Taxonomy" id="33097"/>
    <lineage>
        <taxon>Eukaryota</taxon>
        <taxon>Viridiplantae</taxon>
        <taxon>Chlorophyta</taxon>
        <taxon>core chlorophytes</taxon>
        <taxon>Chlorophyceae</taxon>
        <taxon>CS clade</taxon>
        <taxon>Chlamydomonadales</taxon>
        <taxon>Volvocaceae</taxon>
        <taxon>Gonium</taxon>
    </lineage>
</organism>
<dbReference type="OrthoDB" id="7459479at2759"/>
<feature type="compositionally biased region" description="Low complexity" evidence="1">
    <location>
        <begin position="263"/>
        <end position="276"/>
    </location>
</feature>
<dbReference type="PANTHER" id="PTHR36971">
    <property type="entry name" value="UNNAMED PRODUCT"/>
    <property type="match status" value="1"/>
</dbReference>
<evidence type="ECO:0000313" key="3">
    <source>
        <dbReference type="EMBL" id="KXZ53943.1"/>
    </source>
</evidence>
<feature type="compositionally biased region" description="Low complexity" evidence="1">
    <location>
        <begin position="58"/>
        <end position="76"/>
    </location>
</feature>
<dbReference type="PANTHER" id="PTHR36971:SF3">
    <property type="entry name" value="C3H1-TYPE DOMAIN-CONTAINING PROTEIN"/>
    <property type="match status" value="1"/>
</dbReference>
<feature type="region of interest" description="Disordered" evidence="1">
    <location>
        <begin position="244"/>
        <end position="278"/>
    </location>
</feature>
<accession>A0A150GW01</accession>
<feature type="region of interest" description="Disordered" evidence="1">
    <location>
        <begin position="156"/>
        <end position="190"/>
    </location>
</feature>
<feature type="compositionally biased region" description="Acidic residues" evidence="1">
    <location>
        <begin position="77"/>
        <end position="95"/>
    </location>
</feature>
<gene>
    <name evidence="3" type="ORF">GPECTOR_6g861</name>
</gene>
<comment type="caution">
    <text evidence="3">The sequence shown here is derived from an EMBL/GenBank/DDBJ whole genome shotgun (WGS) entry which is preliminary data.</text>
</comment>
<feature type="signal peptide" evidence="2">
    <location>
        <begin position="1"/>
        <end position="27"/>
    </location>
</feature>
<evidence type="ECO:0000256" key="1">
    <source>
        <dbReference type="SAM" id="MobiDB-lite"/>
    </source>
</evidence>
<feature type="compositionally biased region" description="Gly residues" evidence="1">
    <location>
        <begin position="247"/>
        <end position="258"/>
    </location>
</feature>
<evidence type="ECO:0000256" key="2">
    <source>
        <dbReference type="SAM" id="SignalP"/>
    </source>
</evidence>
<protein>
    <recommendedName>
        <fullName evidence="5">Methyltransferase domain-containing protein</fullName>
    </recommendedName>
</protein>
<name>A0A150GW01_GONPE</name>
<feature type="region of interest" description="Disordered" evidence="1">
    <location>
        <begin position="33"/>
        <end position="134"/>
    </location>
</feature>
<dbReference type="Proteomes" id="UP000075714">
    <property type="component" value="Unassembled WGS sequence"/>
</dbReference>
<dbReference type="EMBL" id="LSYV01000007">
    <property type="protein sequence ID" value="KXZ53943.1"/>
    <property type="molecule type" value="Genomic_DNA"/>
</dbReference>
<dbReference type="AlphaFoldDB" id="A0A150GW01"/>
<sequence length="460" mass="44736">MPLSPAPCGRGALTFALLGAAVRCTLLEPRPAQLSRSQHRQLEAAGVRPPAGEGGAMAAGVRRGAGMAEMPAQEAFEQSDDDEEEEEETEAEEIEEGRGSGAGAGLAPRTAGTGQAGAEADRASSSAWPPPLPQLQRRFEPALWRLPLSCCGAGGGRDEGGVGEGGAEQAAAPARGPSPATGPEAAGEEAEAVAELLRNCSLVVGLHPDQATEAILDFALQGGKPFALLPCCVFPRLFPGRRLRLRPGGGPGGGGGGPGPGPGAAASGESPSGTGPLNAADLESVIAAAAAAPAAGNRGNGGAAGDGDGGNGWVSMAVESYPQLVAYLLQRAEAAAEPPPSSAMTGPATAAATLEWLGAQAGAGAWESAGGAAASAAEGVGAAAAAEGVGAAGPPVAPEAACGADGGAGGGGGQGSAGVVRRWRPGGVGRVGVVRLPFEGANLAVFRLPAEAEAEPEREA</sequence>
<keyword evidence="2" id="KW-0732">Signal</keyword>
<reference evidence="4" key="1">
    <citation type="journal article" date="2016" name="Nat. Commun.">
        <title>The Gonium pectorale genome demonstrates co-option of cell cycle regulation during the evolution of multicellularity.</title>
        <authorList>
            <person name="Hanschen E.R."/>
            <person name="Marriage T.N."/>
            <person name="Ferris P.J."/>
            <person name="Hamaji T."/>
            <person name="Toyoda A."/>
            <person name="Fujiyama A."/>
            <person name="Neme R."/>
            <person name="Noguchi H."/>
            <person name="Minakuchi Y."/>
            <person name="Suzuki M."/>
            <person name="Kawai-Toyooka H."/>
            <person name="Smith D.R."/>
            <person name="Sparks H."/>
            <person name="Anderson J."/>
            <person name="Bakaric R."/>
            <person name="Luria V."/>
            <person name="Karger A."/>
            <person name="Kirschner M.W."/>
            <person name="Durand P.M."/>
            <person name="Michod R.E."/>
            <person name="Nozaki H."/>
            <person name="Olson B.J."/>
        </authorList>
    </citation>
    <scope>NUCLEOTIDE SEQUENCE [LARGE SCALE GENOMIC DNA]</scope>
    <source>
        <strain evidence="4">NIES-2863</strain>
    </source>
</reference>
<evidence type="ECO:0000313" key="4">
    <source>
        <dbReference type="Proteomes" id="UP000075714"/>
    </source>
</evidence>